<dbReference type="InterPro" id="IPR001789">
    <property type="entry name" value="Sig_transdc_resp-reg_receiver"/>
</dbReference>
<evidence type="ECO:0000256" key="1">
    <source>
        <dbReference type="PROSITE-ProRule" id="PRU00169"/>
    </source>
</evidence>
<dbReference type="Pfam" id="PF00072">
    <property type="entry name" value="Response_reg"/>
    <property type="match status" value="1"/>
</dbReference>
<evidence type="ECO:0000259" key="2">
    <source>
        <dbReference type="PROSITE" id="PS50110"/>
    </source>
</evidence>
<comment type="caution">
    <text evidence="3">The sequence shown here is derived from an EMBL/GenBank/DDBJ whole genome shotgun (WGS) entry which is preliminary data.</text>
</comment>
<name>A0ABV0D0N0_9SPHN</name>
<evidence type="ECO:0000313" key="4">
    <source>
        <dbReference type="Proteomes" id="UP001484535"/>
    </source>
</evidence>
<keyword evidence="4" id="KW-1185">Reference proteome</keyword>
<sequence>MSSTSKDLPADRQGKPAPGLSRVLLVEDDAILAMALEDALLRAGAGTVTICASVEKTMRELEGELRADAIVLDVHLADRDDGWALAELVTMLGPRPPRIAFSTGSPEAIPASVAALGPVFVKPYDPDDLVAALVEGGKSGLFTILRRTPR</sequence>
<evidence type="ECO:0000313" key="3">
    <source>
        <dbReference type="EMBL" id="MEN7538679.1"/>
    </source>
</evidence>
<feature type="domain" description="Response regulatory" evidence="2">
    <location>
        <begin position="22"/>
        <end position="137"/>
    </location>
</feature>
<feature type="modified residue" description="4-aspartylphosphate" evidence="1">
    <location>
        <position position="73"/>
    </location>
</feature>
<organism evidence="3 4">
    <name type="scientific">Aurantiacibacter flavus</name>
    <dbReference type="NCBI Taxonomy" id="3145232"/>
    <lineage>
        <taxon>Bacteria</taxon>
        <taxon>Pseudomonadati</taxon>
        <taxon>Pseudomonadota</taxon>
        <taxon>Alphaproteobacteria</taxon>
        <taxon>Sphingomonadales</taxon>
        <taxon>Erythrobacteraceae</taxon>
        <taxon>Aurantiacibacter</taxon>
    </lineage>
</organism>
<dbReference type="Gene3D" id="3.40.50.2300">
    <property type="match status" value="1"/>
</dbReference>
<keyword evidence="1" id="KW-0597">Phosphoprotein</keyword>
<dbReference type="EMBL" id="JBDLBR010000007">
    <property type="protein sequence ID" value="MEN7538679.1"/>
    <property type="molecule type" value="Genomic_DNA"/>
</dbReference>
<dbReference type="InterPro" id="IPR011006">
    <property type="entry name" value="CheY-like_superfamily"/>
</dbReference>
<dbReference type="SMART" id="SM00448">
    <property type="entry name" value="REC"/>
    <property type="match status" value="1"/>
</dbReference>
<proteinExistence type="predicted"/>
<gene>
    <name evidence="3" type="ORF">ABDJ38_15990</name>
</gene>
<dbReference type="PROSITE" id="PS50110">
    <property type="entry name" value="RESPONSE_REGULATORY"/>
    <property type="match status" value="1"/>
</dbReference>
<dbReference type="SUPFAM" id="SSF52172">
    <property type="entry name" value="CheY-like"/>
    <property type="match status" value="1"/>
</dbReference>
<dbReference type="Proteomes" id="UP001484535">
    <property type="component" value="Unassembled WGS sequence"/>
</dbReference>
<accession>A0ABV0D0N0</accession>
<protein>
    <submittedName>
        <fullName evidence="3">Response regulator</fullName>
    </submittedName>
</protein>
<reference evidence="3 4" key="1">
    <citation type="submission" date="2024-05" db="EMBL/GenBank/DDBJ databases">
        <authorList>
            <person name="Park S."/>
        </authorList>
    </citation>
    <scope>NUCLEOTIDE SEQUENCE [LARGE SCALE GENOMIC DNA]</scope>
    <source>
        <strain evidence="3 4">DGU5</strain>
    </source>
</reference>
<dbReference type="RefSeq" id="WP_346786139.1">
    <property type="nucleotide sequence ID" value="NZ_JBDLBR010000007.1"/>
</dbReference>